<reference evidence="4" key="1">
    <citation type="submission" date="2013-08" db="EMBL/GenBank/DDBJ databases">
        <title>Genome sequencing of Arenimonas donghaensis.</title>
        <authorList>
            <person name="Chen F."/>
            <person name="Wang G."/>
        </authorList>
    </citation>
    <scope>NUCLEOTIDE SEQUENCE [LARGE SCALE GENOMIC DNA]</scope>
    <source>
        <strain evidence="4">HO3-R19</strain>
    </source>
</reference>
<keyword evidence="4" id="KW-1185">Reference proteome</keyword>
<feature type="compositionally biased region" description="Polar residues" evidence="1">
    <location>
        <begin position="371"/>
        <end position="382"/>
    </location>
</feature>
<accession>A0A087MJE0</accession>
<feature type="transmembrane region" description="Helical" evidence="2">
    <location>
        <begin position="12"/>
        <end position="34"/>
    </location>
</feature>
<reference evidence="3 4" key="2">
    <citation type="journal article" date="2015" name="Stand. Genomic Sci.">
        <title>High quality draft genomic sequence of Arenimonas donghaensis DSM 18148(T).</title>
        <authorList>
            <person name="Chen F."/>
            <person name="Wang H."/>
            <person name="Cao Y."/>
            <person name="Li X."/>
            <person name="Wang G."/>
        </authorList>
    </citation>
    <scope>NUCLEOTIDE SEQUENCE [LARGE SCALE GENOMIC DNA]</scope>
    <source>
        <strain evidence="3 4">HO3-R19</strain>
    </source>
</reference>
<evidence type="ECO:0000256" key="1">
    <source>
        <dbReference type="SAM" id="MobiDB-lite"/>
    </source>
</evidence>
<dbReference type="Proteomes" id="UP000029085">
    <property type="component" value="Unassembled WGS sequence"/>
</dbReference>
<evidence type="ECO:0000313" key="4">
    <source>
        <dbReference type="Proteomes" id="UP000029085"/>
    </source>
</evidence>
<keyword evidence="2" id="KW-0472">Membrane</keyword>
<sequence>MNRPLLHTRRAIGLRLLAANVLWLLPLLAAVGAWGVRLQAPLGAGLAAAALSLLAFVAWHRQRARHDDRWLARRLNADPAMQDSADLLFAPPQTLGPLQGLQQAHVAKQLGRSAIDPRPAWPRRALVAAFLTGTIAVLAAVVLPPSAAPMAAPAPAAAGVADADAAPTILTLHESSVTVEPPGYTGLPTRQEPGLSLQAPAGSTLRWQLRFSPQPDAVALRWHDGGELALVRDGEHWVGEHTLARSLLYRIQTTSPLPLADDDLHRLDAIADQAPTIRVVSPERPLTLRADGQRRWLLDFEASDDHGLGDARLFITLAQGSGEQVQVSERSLALRGEGEPTLRRYRHTLDLDALGLAQGDDLIARLEVSDQRTPAPQTSRSPSLILRWPMPPATESTGMEGLVQKALPAYFRSQRQIILDIEALVPQRPTLPADDFVKRSDVIGVDQRILRMRYGQFLGEENEGGPEPPPGLDDGQADGHDDGPAHTDDDGHDHAGDAAGPLGGAVNVLEQYGHTHDDAEAATLLDPQTRALLRQALDAMWSSEGELRQGQPERALPHAYRALQFIKQVQQASRIYLARVGLELPPIEESRRMGGDREGIADRRDGLVPAQPAPTPVPALWLALAQENETPDLAPMTAWLDDNAERIADPLSLLAALETLRADPGCTACRQRLRALLWPLLPRPTTGPDGRPAPDAMGQAYLDALPAEATP</sequence>
<dbReference type="AlphaFoldDB" id="A0A087MJE0"/>
<protein>
    <recommendedName>
        <fullName evidence="5">DUF4175 domain-containing protein</fullName>
    </recommendedName>
</protein>
<feature type="compositionally biased region" description="Basic and acidic residues" evidence="1">
    <location>
        <begin position="477"/>
        <end position="496"/>
    </location>
</feature>
<dbReference type="STRING" id="1121014.N788_12150"/>
<evidence type="ECO:0000256" key="2">
    <source>
        <dbReference type="SAM" id="Phobius"/>
    </source>
</evidence>
<feature type="transmembrane region" description="Helical" evidence="2">
    <location>
        <begin position="40"/>
        <end position="59"/>
    </location>
</feature>
<dbReference type="OrthoDB" id="780137at2"/>
<gene>
    <name evidence="3" type="ORF">N788_12150</name>
</gene>
<proteinExistence type="predicted"/>
<evidence type="ECO:0000313" key="3">
    <source>
        <dbReference type="EMBL" id="KFL36993.1"/>
    </source>
</evidence>
<dbReference type="PATRIC" id="fig|1121014.3.peg.1182"/>
<name>A0A087MJE0_9GAMM</name>
<comment type="caution">
    <text evidence="3">The sequence shown here is derived from an EMBL/GenBank/DDBJ whole genome shotgun (WGS) entry which is preliminary data.</text>
</comment>
<dbReference type="EMBL" id="AVCJ01000010">
    <property type="protein sequence ID" value="KFL36993.1"/>
    <property type="molecule type" value="Genomic_DNA"/>
</dbReference>
<feature type="region of interest" description="Disordered" evidence="1">
    <location>
        <begin position="369"/>
        <end position="388"/>
    </location>
</feature>
<feature type="region of interest" description="Disordered" evidence="1">
    <location>
        <begin position="459"/>
        <end position="503"/>
    </location>
</feature>
<dbReference type="RefSeq" id="WP_051924425.1">
    <property type="nucleotide sequence ID" value="NZ_AVCJ01000010.1"/>
</dbReference>
<organism evidence="3 4">
    <name type="scientific">Arenimonas donghaensis DSM 18148 = HO3-R19</name>
    <dbReference type="NCBI Taxonomy" id="1121014"/>
    <lineage>
        <taxon>Bacteria</taxon>
        <taxon>Pseudomonadati</taxon>
        <taxon>Pseudomonadota</taxon>
        <taxon>Gammaproteobacteria</taxon>
        <taxon>Lysobacterales</taxon>
        <taxon>Lysobacteraceae</taxon>
        <taxon>Arenimonas</taxon>
    </lineage>
</organism>
<keyword evidence="2" id="KW-0812">Transmembrane</keyword>
<keyword evidence="2" id="KW-1133">Transmembrane helix</keyword>
<feature type="transmembrane region" description="Helical" evidence="2">
    <location>
        <begin position="125"/>
        <end position="143"/>
    </location>
</feature>
<evidence type="ECO:0008006" key="5">
    <source>
        <dbReference type="Google" id="ProtNLM"/>
    </source>
</evidence>